<dbReference type="SUPFAM" id="SSF142984">
    <property type="entry name" value="Nqo1 middle domain-like"/>
    <property type="match status" value="1"/>
</dbReference>
<keyword evidence="7" id="KW-0411">Iron-sulfur</keyword>
<keyword evidence="5" id="KW-0249">Electron transport</keyword>
<evidence type="ECO:0000256" key="1">
    <source>
        <dbReference type="ARBA" id="ARBA00022448"/>
    </source>
</evidence>
<dbReference type="InterPro" id="IPR011538">
    <property type="entry name" value="Nuo51_FMN-bd"/>
</dbReference>
<dbReference type="InterPro" id="IPR017900">
    <property type="entry name" value="4Fe4S_Fe_S_CS"/>
</dbReference>
<dbReference type="STRING" id="1121316.SAMN02745207_01094"/>
<dbReference type="Proteomes" id="UP000184447">
    <property type="component" value="Unassembled WGS sequence"/>
</dbReference>
<dbReference type="PIRSF" id="PIRSF036408">
    <property type="entry name" value="PduS_prd"/>
    <property type="match status" value="1"/>
</dbReference>
<evidence type="ECO:0000256" key="4">
    <source>
        <dbReference type="ARBA" id="ARBA00022737"/>
    </source>
</evidence>
<keyword evidence="12" id="KW-1185">Reference proteome</keyword>
<dbReference type="Pfam" id="PF10531">
    <property type="entry name" value="SLBB"/>
    <property type="match status" value="1"/>
</dbReference>
<dbReference type="EMBL" id="FQXM01000005">
    <property type="protein sequence ID" value="SHH43252.1"/>
    <property type="molecule type" value="Genomic_DNA"/>
</dbReference>
<dbReference type="PROSITE" id="PS00198">
    <property type="entry name" value="4FE4S_FER_1"/>
    <property type="match status" value="1"/>
</dbReference>
<dbReference type="InterPro" id="IPR026902">
    <property type="entry name" value="RnfC_N"/>
</dbReference>
<feature type="domain" description="Soluble ligand binding" evidence="9">
    <location>
        <begin position="164"/>
        <end position="210"/>
    </location>
</feature>
<dbReference type="InterPro" id="IPR019554">
    <property type="entry name" value="Soluble_ligand-bd"/>
</dbReference>
<dbReference type="Gene3D" id="3.40.50.11540">
    <property type="entry name" value="NADH-ubiquinone oxidoreductase 51kDa subunit"/>
    <property type="match status" value="1"/>
</dbReference>
<dbReference type="OrthoDB" id="9767754at2"/>
<dbReference type="PANTHER" id="PTHR43034">
    <property type="entry name" value="ION-TRANSLOCATING OXIDOREDUCTASE COMPLEX SUBUNIT C"/>
    <property type="match status" value="1"/>
</dbReference>
<sequence>MNLDELKVILKENGIVGAGGAGFPTYAKLNSKADVLIMNCAECEPLIRVDRQLIKIYTEEILDTYEMMVQVLGCEKGIIGIKSHYKESIEAIKHKIENYPKLELNILEDVYPAGDEVVLIYETTGRIVPEGAIPITVGAIVVNVETVLNIHNAVVNKKAVVDTYVTITGEVNNPITVKAPIGSKVIDLINLAGGSKIEDYEIIMGGPMTGRLTTLNSYITKTTKALIVLPKEHLVINKRKFDPSIDIKRAMSVCSQCRMCSDLCPRNQLGHVISPHKIMNTLANGLTEDIDTFTSTMLCCECGICEMYACHQGLAPRSLIAEMKLKLREKGIKNPHNNAPINVGRMREYRKIPIDRLIAKLNLTTYNVDANLSPDRLKVKKVEINMRQHIGAPAVPIVKVGDEVYKGNVIGIVDEKNLGAFIHASITGVIVSVSENSIFIEARGDING</sequence>
<accession>A0A1M5SXN5</accession>
<dbReference type="SUPFAM" id="SSF46548">
    <property type="entry name" value="alpha-helical ferredoxin"/>
    <property type="match status" value="1"/>
</dbReference>
<evidence type="ECO:0000313" key="12">
    <source>
        <dbReference type="Proteomes" id="UP000184447"/>
    </source>
</evidence>
<keyword evidence="3" id="KW-0479">Metal-binding</keyword>
<dbReference type="GO" id="GO:0016020">
    <property type="term" value="C:membrane"/>
    <property type="evidence" value="ECO:0007669"/>
    <property type="project" value="InterPro"/>
</dbReference>
<dbReference type="RefSeq" id="WP_073337426.1">
    <property type="nucleotide sequence ID" value="NZ_FQXM01000005.1"/>
</dbReference>
<dbReference type="Pfam" id="PF13534">
    <property type="entry name" value="Fer4_17"/>
    <property type="match status" value="1"/>
</dbReference>
<keyword evidence="6" id="KW-0408">Iron</keyword>
<keyword evidence="2" id="KW-0004">4Fe-4S</keyword>
<organism evidence="11 12">
    <name type="scientific">Clostridium grantii DSM 8605</name>
    <dbReference type="NCBI Taxonomy" id="1121316"/>
    <lineage>
        <taxon>Bacteria</taxon>
        <taxon>Bacillati</taxon>
        <taxon>Bacillota</taxon>
        <taxon>Clostridia</taxon>
        <taxon>Eubacteriales</taxon>
        <taxon>Clostridiaceae</taxon>
        <taxon>Clostridium</taxon>
    </lineage>
</organism>
<dbReference type="InterPro" id="IPR017054">
    <property type="entry name" value="PduS"/>
</dbReference>
<reference evidence="11 12" key="1">
    <citation type="submission" date="2016-11" db="EMBL/GenBank/DDBJ databases">
        <authorList>
            <person name="Jaros S."/>
            <person name="Januszkiewicz K."/>
            <person name="Wedrychowicz H."/>
        </authorList>
    </citation>
    <scope>NUCLEOTIDE SEQUENCE [LARGE SCALE GENOMIC DNA]</scope>
    <source>
        <strain evidence="11 12">DSM 8605</strain>
    </source>
</reference>
<name>A0A1M5SXN5_9CLOT</name>
<evidence type="ECO:0000256" key="3">
    <source>
        <dbReference type="ARBA" id="ARBA00022723"/>
    </source>
</evidence>
<dbReference type="SUPFAM" id="SSF142019">
    <property type="entry name" value="Nqo1 FMN-binding domain-like"/>
    <property type="match status" value="1"/>
</dbReference>
<evidence type="ECO:0000256" key="5">
    <source>
        <dbReference type="ARBA" id="ARBA00022982"/>
    </source>
</evidence>
<evidence type="ECO:0000259" key="8">
    <source>
        <dbReference type="Pfam" id="PF01512"/>
    </source>
</evidence>
<dbReference type="Pfam" id="PF13375">
    <property type="entry name" value="RnfC_N"/>
    <property type="match status" value="1"/>
</dbReference>
<evidence type="ECO:0000313" key="11">
    <source>
        <dbReference type="EMBL" id="SHH43252.1"/>
    </source>
</evidence>
<dbReference type="InterPro" id="IPR037225">
    <property type="entry name" value="Nuo51_FMN-bd_sf"/>
</dbReference>
<dbReference type="GO" id="GO:0009055">
    <property type="term" value="F:electron transfer activity"/>
    <property type="evidence" value="ECO:0007669"/>
    <property type="project" value="InterPro"/>
</dbReference>
<evidence type="ECO:0000256" key="2">
    <source>
        <dbReference type="ARBA" id="ARBA00022485"/>
    </source>
</evidence>
<dbReference type="GO" id="GO:0051539">
    <property type="term" value="F:4 iron, 4 sulfur cluster binding"/>
    <property type="evidence" value="ECO:0007669"/>
    <property type="project" value="UniProtKB-KW"/>
</dbReference>
<gene>
    <name evidence="11" type="ORF">SAMN02745207_01094</name>
</gene>
<dbReference type="InterPro" id="IPR010208">
    <property type="entry name" value="Ion_transpt_RnfC/RsxC"/>
</dbReference>
<feature type="domain" description="NADH-ubiquinone oxidoreductase 51kDa subunit FMN-binding" evidence="8">
    <location>
        <begin position="11"/>
        <end position="151"/>
    </location>
</feature>
<dbReference type="Pfam" id="PF01512">
    <property type="entry name" value="Complex1_51K"/>
    <property type="match status" value="1"/>
</dbReference>
<evidence type="ECO:0000256" key="7">
    <source>
        <dbReference type="ARBA" id="ARBA00023014"/>
    </source>
</evidence>
<dbReference type="Gene3D" id="3.10.20.600">
    <property type="match status" value="1"/>
</dbReference>
<evidence type="ECO:0000259" key="10">
    <source>
        <dbReference type="Pfam" id="PF13375"/>
    </source>
</evidence>
<evidence type="ECO:0000256" key="6">
    <source>
        <dbReference type="ARBA" id="ARBA00023004"/>
    </source>
</evidence>
<keyword evidence="4" id="KW-0677">Repeat</keyword>
<proteinExistence type="predicted"/>
<keyword evidence="1" id="KW-0813">Transport</keyword>
<feature type="domain" description="RnfC Barrel sandwich hybrid" evidence="10">
    <location>
        <begin position="380"/>
        <end position="437"/>
    </location>
</feature>
<protein>
    <submittedName>
        <fullName evidence="11">Na+-translocating ferredoxin:NAD+ oxidoreductase RNF, RnfC subunit</fullName>
    </submittedName>
</protein>
<dbReference type="PANTHER" id="PTHR43034:SF2">
    <property type="entry name" value="ION-TRANSLOCATING OXIDOREDUCTASE COMPLEX SUBUNIT C"/>
    <property type="match status" value="1"/>
</dbReference>
<dbReference type="GO" id="GO:0046872">
    <property type="term" value="F:metal ion binding"/>
    <property type="evidence" value="ECO:0007669"/>
    <property type="project" value="UniProtKB-KW"/>
</dbReference>
<evidence type="ECO:0000259" key="9">
    <source>
        <dbReference type="Pfam" id="PF10531"/>
    </source>
</evidence>
<dbReference type="AlphaFoldDB" id="A0A1M5SXN5"/>